<dbReference type="RefSeq" id="WP_124329360.1">
    <property type="nucleotide sequence ID" value="NZ_BEXT01000001.1"/>
</dbReference>
<reference evidence="3" key="2">
    <citation type="submission" date="2019-01" db="EMBL/GenBank/DDBJ databases">
        <title>Genome sequence of Desulfonema ishimotonii strain Tokyo 01.</title>
        <authorList>
            <person name="Fukui M."/>
        </authorList>
    </citation>
    <scope>NUCLEOTIDE SEQUENCE [LARGE SCALE GENOMIC DNA]</scope>
    <source>
        <strain evidence="3">Tokyo 01</strain>
    </source>
</reference>
<dbReference type="EMBL" id="BEXT01000001">
    <property type="protein sequence ID" value="GBC62162.1"/>
    <property type="molecule type" value="Genomic_DNA"/>
</dbReference>
<dbReference type="OrthoDB" id="5420642at2"/>
<keyword evidence="3" id="KW-1185">Reference proteome</keyword>
<dbReference type="GO" id="GO:0016226">
    <property type="term" value="P:iron-sulfur cluster assembly"/>
    <property type="evidence" value="ECO:0007669"/>
    <property type="project" value="InterPro"/>
</dbReference>
<sequence length="146" mass="15798">MNHEQITDPAATAGLQDMLASSGYSEKAINYYIQKPYMGSISDADQVSDMTGSCGDTMSIYLKLDGDIITDARYQVLGCAGAISAAMAAVDLIKGKTMDYARNLNDGDVFKVLEEIPEKKHHCIQLAVKTLHKALDEYENANGNGN</sequence>
<dbReference type="InterPro" id="IPR002871">
    <property type="entry name" value="NIF_FeS_clus_asmbl_NifU_N"/>
</dbReference>
<organism evidence="2 3">
    <name type="scientific">Desulfonema ishimotonii</name>
    <dbReference type="NCBI Taxonomy" id="45657"/>
    <lineage>
        <taxon>Bacteria</taxon>
        <taxon>Pseudomonadati</taxon>
        <taxon>Thermodesulfobacteriota</taxon>
        <taxon>Desulfobacteria</taxon>
        <taxon>Desulfobacterales</taxon>
        <taxon>Desulfococcaceae</taxon>
        <taxon>Desulfonema</taxon>
    </lineage>
</organism>
<evidence type="ECO:0000313" key="3">
    <source>
        <dbReference type="Proteomes" id="UP000288096"/>
    </source>
</evidence>
<proteinExistence type="predicted"/>
<accession>A0A401FYU1</accession>
<dbReference type="PANTHER" id="PTHR10093">
    <property type="entry name" value="IRON-SULFUR CLUSTER ASSEMBLY ENZYME NIFU HOMOLOG"/>
    <property type="match status" value="1"/>
</dbReference>
<protein>
    <submittedName>
        <fullName evidence="2">Iron-sulfur cluster assembly scaffold protein</fullName>
    </submittedName>
</protein>
<reference evidence="3" key="1">
    <citation type="submission" date="2017-11" db="EMBL/GenBank/DDBJ databases">
        <authorList>
            <person name="Watanabe M."/>
            <person name="Kojima H."/>
        </authorList>
    </citation>
    <scope>NUCLEOTIDE SEQUENCE [LARGE SCALE GENOMIC DNA]</scope>
    <source>
        <strain evidence="3">Tokyo 01</strain>
    </source>
</reference>
<gene>
    <name evidence="2" type="ORF">DENIS_3125</name>
</gene>
<dbReference type="GO" id="GO:0051536">
    <property type="term" value="F:iron-sulfur cluster binding"/>
    <property type="evidence" value="ECO:0007669"/>
    <property type="project" value="InterPro"/>
</dbReference>
<feature type="domain" description="NIF system FeS cluster assembly NifU N-terminal" evidence="1">
    <location>
        <begin position="24"/>
        <end position="142"/>
    </location>
</feature>
<dbReference type="CDD" id="cd06664">
    <property type="entry name" value="IscU_like"/>
    <property type="match status" value="1"/>
</dbReference>
<dbReference type="GO" id="GO:0005506">
    <property type="term" value="F:iron ion binding"/>
    <property type="evidence" value="ECO:0007669"/>
    <property type="project" value="InterPro"/>
</dbReference>
<dbReference type="Pfam" id="PF01592">
    <property type="entry name" value="NifU_N"/>
    <property type="match status" value="1"/>
</dbReference>
<comment type="caution">
    <text evidence="2">The sequence shown here is derived from an EMBL/GenBank/DDBJ whole genome shotgun (WGS) entry which is preliminary data.</text>
</comment>
<dbReference type="AlphaFoldDB" id="A0A401FYU1"/>
<dbReference type="Proteomes" id="UP000288096">
    <property type="component" value="Unassembled WGS sequence"/>
</dbReference>
<dbReference type="SUPFAM" id="SSF82649">
    <property type="entry name" value="SufE/NifU"/>
    <property type="match status" value="1"/>
</dbReference>
<name>A0A401FYU1_9BACT</name>
<dbReference type="Gene3D" id="3.90.1010.10">
    <property type="match status" value="1"/>
</dbReference>
<evidence type="ECO:0000259" key="1">
    <source>
        <dbReference type="Pfam" id="PF01592"/>
    </source>
</evidence>
<evidence type="ECO:0000313" key="2">
    <source>
        <dbReference type="EMBL" id="GBC62162.1"/>
    </source>
</evidence>